<dbReference type="AlphaFoldDB" id="A0A0E9VZ71"/>
<evidence type="ECO:0000313" key="1">
    <source>
        <dbReference type="EMBL" id="JAH83439.1"/>
    </source>
</evidence>
<dbReference type="EMBL" id="GBXM01025138">
    <property type="protein sequence ID" value="JAH83439.1"/>
    <property type="molecule type" value="Transcribed_RNA"/>
</dbReference>
<name>A0A0E9VZ71_ANGAN</name>
<proteinExistence type="predicted"/>
<reference evidence="1" key="1">
    <citation type="submission" date="2014-11" db="EMBL/GenBank/DDBJ databases">
        <authorList>
            <person name="Amaro Gonzalez C."/>
        </authorList>
    </citation>
    <scope>NUCLEOTIDE SEQUENCE</scope>
</reference>
<reference evidence="1" key="2">
    <citation type="journal article" date="2015" name="Fish Shellfish Immunol.">
        <title>Early steps in the European eel (Anguilla anguilla)-Vibrio vulnificus interaction in the gills: Role of the RtxA13 toxin.</title>
        <authorList>
            <person name="Callol A."/>
            <person name="Pajuelo D."/>
            <person name="Ebbesson L."/>
            <person name="Teles M."/>
            <person name="MacKenzie S."/>
            <person name="Amaro C."/>
        </authorList>
    </citation>
    <scope>NUCLEOTIDE SEQUENCE</scope>
</reference>
<protein>
    <submittedName>
        <fullName evidence="1">Uncharacterized protein</fullName>
    </submittedName>
</protein>
<organism evidence="1">
    <name type="scientific">Anguilla anguilla</name>
    <name type="common">European freshwater eel</name>
    <name type="synonym">Muraena anguilla</name>
    <dbReference type="NCBI Taxonomy" id="7936"/>
    <lineage>
        <taxon>Eukaryota</taxon>
        <taxon>Metazoa</taxon>
        <taxon>Chordata</taxon>
        <taxon>Craniata</taxon>
        <taxon>Vertebrata</taxon>
        <taxon>Euteleostomi</taxon>
        <taxon>Actinopterygii</taxon>
        <taxon>Neopterygii</taxon>
        <taxon>Teleostei</taxon>
        <taxon>Anguilliformes</taxon>
        <taxon>Anguillidae</taxon>
        <taxon>Anguilla</taxon>
    </lineage>
</organism>
<accession>A0A0E9VZ71</accession>
<sequence length="73" mass="8450">MPKSFFNPKSVCTVSDLTSIFLKWIVLASLPNQFELMVKTWSLAKTAVELHGCLKCRNTHKSIHCLHYHYNEL</sequence>